<name>A0ABQ8VKP7_9AGAR</name>
<feature type="chain" id="PRO_5046575704" evidence="1">
    <location>
        <begin position="23"/>
        <end position="200"/>
    </location>
</feature>
<evidence type="ECO:0000313" key="3">
    <source>
        <dbReference type="Proteomes" id="UP001150217"/>
    </source>
</evidence>
<keyword evidence="1" id="KW-0732">Signal</keyword>
<organism evidence="2 3">
    <name type="scientific">Lentinula lateritia</name>
    <dbReference type="NCBI Taxonomy" id="40482"/>
    <lineage>
        <taxon>Eukaryota</taxon>
        <taxon>Fungi</taxon>
        <taxon>Dikarya</taxon>
        <taxon>Basidiomycota</taxon>
        <taxon>Agaricomycotina</taxon>
        <taxon>Agaricomycetes</taxon>
        <taxon>Agaricomycetidae</taxon>
        <taxon>Agaricales</taxon>
        <taxon>Marasmiineae</taxon>
        <taxon>Omphalotaceae</taxon>
        <taxon>Lentinula</taxon>
    </lineage>
</organism>
<feature type="signal peptide" evidence="1">
    <location>
        <begin position="1"/>
        <end position="22"/>
    </location>
</feature>
<gene>
    <name evidence="2" type="ORF">C8R41DRAFT_827716</name>
</gene>
<comment type="caution">
    <text evidence="2">The sequence shown here is derived from an EMBL/GenBank/DDBJ whole genome shotgun (WGS) entry which is preliminary data.</text>
</comment>
<evidence type="ECO:0000256" key="1">
    <source>
        <dbReference type="SAM" id="SignalP"/>
    </source>
</evidence>
<reference evidence="2" key="1">
    <citation type="submission" date="2022-08" db="EMBL/GenBank/DDBJ databases">
        <title>A Global Phylogenomic Analysis of the Shiitake Genus Lentinula.</title>
        <authorList>
            <consortium name="DOE Joint Genome Institute"/>
            <person name="Sierra-Patev S."/>
            <person name="Min B."/>
            <person name="Naranjo-Ortiz M."/>
            <person name="Looney B."/>
            <person name="Konkel Z."/>
            <person name="Slot J.C."/>
            <person name="Sakamoto Y."/>
            <person name="Steenwyk J.L."/>
            <person name="Rokas A."/>
            <person name="Carro J."/>
            <person name="Camarero S."/>
            <person name="Ferreira P."/>
            <person name="Molpeceres G."/>
            <person name="Ruiz-Duenas F.J."/>
            <person name="Serrano A."/>
            <person name="Henrissat B."/>
            <person name="Drula E."/>
            <person name="Hughes K.W."/>
            <person name="Mata J.L."/>
            <person name="Ishikawa N.K."/>
            <person name="Vargas-Isla R."/>
            <person name="Ushijima S."/>
            <person name="Smith C.A."/>
            <person name="Ahrendt S."/>
            <person name="Andreopoulos W."/>
            <person name="He G."/>
            <person name="Labutti K."/>
            <person name="Lipzen A."/>
            <person name="Ng V."/>
            <person name="Riley R."/>
            <person name="Sandor L."/>
            <person name="Barry K."/>
            <person name="Martinez A.T."/>
            <person name="Xiao Y."/>
            <person name="Gibbons J.G."/>
            <person name="Terashima K."/>
            <person name="Grigoriev I.V."/>
            <person name="Hibbett D.S."/>
        </authorList>
    </citation>
    <scope>NUCLEOTIDE SEQUENCE</scope>
    <source>
        <strain evidence="2">RHP3577 ss4</strain>
    </source>
</reference>
<dbReference type="EMBL" id="JANVFT010000030">
    <property type="protein sequence ID" value="KAJ4495369.1"/>
    <property type="molecule type" value="Genomic_DNA"/>
</dbReference>
<protein>
    <submittedName>
        <fullName evidence="2">Uncharacterized protein</fullName>
    </submittedName>
</protein>
<evidence type="ECO:0000313" key="2">
    <source>
        <dbReference type="EMBL" id="KAJ4495369.1"/>
    </source>
</evidence>
<accession>A0ABQ8VKP7</accession>
<keyword evidence="3" id="KW-1185">Reference proteome</keyword>
<dbReference type="Proteomes" id="UP001150217">
    <property type="component" value="Unassembled WGS sequence"/>
</dbReference>
<sequence length="200" mass="22737">MWTSRLSVPLIIISTILLGVLSSPVPSPAYPSFTGLERRVGSQVRYIGLRLRLIRRVLKDGELSVLGSDPDLKVDKDERWGICIDAECFELTLNSMSGIEVYHEFMRPKWKTERYNIPITDLGAMVNWGLGSMKVAVVNEFKHTAYGSHDDLGFLNDVVTILFRYNMLYSMDQKGERLEALPEWDKYYNAMKAARAPNTG</sequence>
<proteinExistence type="predicted"/>